<keyword evidence="4 6" id="KW-1133">Transmembrane helix</keyword>
<evidence type="ECO:0000256" key="2">
    <source>
        <dbReference type="ARBA" id="ARBA00022475"/>
    </source>
</evidence>
<evidence type="ECO:0008006" key="9">
    <source>
        <dbReference type="Google" id="ProtNLM"/>
    </source>
</evidence>
<accession>A0ABR3HGH8</accession>
<evidence type="ECO:0000256" key="3">
    <source>
        <dbReference type="ARBA" id="ARBA00022692"/>
    </source>
</evidence>
<proteinExistence type="predicted"/>
<evidence type="ECO:0000256" key="4">
    <source>
        <dbReference type="ARBA" id="ARBA00022989"/>
    </source>
</evidence>
<reference evidence="7 8" key="1">
    <citation type="submission" date="2024-06" db="EMBL/GenBank/DDBJ databases">
        <title>A chromosome-level genome assembly of beet webworm, Loxostege sticticalis.</title>
        <authorList>
            <person name="Zhang Y."/>
        </authorList>
    </citation>
    <scope>NUCLEOTIDE SEQUENCE [LARGE SCALE GENOMIC DNA]</scope>
    <source>
        <strain evidence="7">AQ026</strain>
        <tissue evidence="7">Whole body</tissue>
    </source>
</reference>
<feature type="transmembrane region" description="Helical" evidence="6">
    <location>
        <begin position="37"/>
        <end position="57"/>
    </location>
</feature>
<gene>
    <name evidence="7" type="ORF">ABMA27_005794</name>
</gene>
<keyword evidence="2" id="KW-1003">Cell membrane</keyword>
<dbReference type="Pfam" id="PF08395">
    <property type="entry name" value="7tm_7"/>
    <property type="match status" value="1"/>
</dbReference>
<evidence type="ECO:0000256" key="5">
    <source>
        <dbReference type="ARBA" id="ARBA00023136"/>
    </source>
</evidence>
<evidence type="ECO:0000313" key="7">
    <source>
        <dbReference type="EMBL" id="KAL0869524.1"/>
    </source>
</evidence>
<dbReference type="InterPro" id="IPR013604">
    <property type="entry name" value="7TM_chemorcpt"/>
</dbReference>
<evidence type="ECO:0000256" key="6">
    <source>
        <dbReference type="SAM" id="Phobius"/>
    </source>
</evidence>
<evidence type="ECO:0000256" key="1">
    <source>
        <dbReference type="ARBA" id="ARBA00004651"/>
    </source>
</evidence>
<comment type="subcellular location">
    <subcellularLocation>
        <location evidence="1">Cell membrane</location>
        <topology evidence="1">Multi-pass membrane protein</topology>
    </subcellularLocation>
</comment>
<feature type="transmembrane region" description="Helical" evidence="6">
    <location>
        <begin position="6"/>
        <end position="25"/>
    </location>
</feature>
<name>A0ABR3HGH8_LOXSC</name>
<organism evidence="7 8">
    <name type="scientific">Loxostege sticticalis</name>
    <name type="common">Beet webworm moth</name>
    <dbReference type="NCBI Taxonomy" id="481309"/>
    <lineage>
        <taxon>Eukaryota</taxon>
        <taxon>Metazoa</taxon>
        <taxon>Ecdysozoa</taxon>
        <taxon>Arthropoda</taxon>
        <taxon>Hexapoda</taxon>
        <taxon>Insecta</taxon>
        <taxon>Pterygota</taxon>
        <taxon>Neoptera</taxon>
        <taxon>Endopterygota</taxon>
        <taxon>Lepidoptera</taxon>
        <taxon>Glossata</taxon>
        <taxon>Ditrysia</taxon>
        <taxon>Pyraloidea</taxon>
        <taxon>Crambidae</taxon>
        <taxon>Pyraustinae</taxon>
        <taxon>Loxostege</taxon>
    </lineage>
</organism>
<dbReference type="Proteomes" id="UP001549920">
    <property type="component" value="Unassembled WGS sequence"/>
</dbReference>
<keyword evidence="5 6" id="KW-0472">Membrane</keyword>
<comment type="caution">
    <text evidence="7">The sequence shown here is derived from an EMBL/GenBank/DDBJ whole genome shotgun (WGS) entry which is preliminary data.</text>
</comment>
<protein>
    <recommendedName>
        <fullName evidence="9">Gustatory receptor</fullName>
    </recommendedName>
</protein>
<feature type="transmembrane region" description="Helical" evidence="6">
    <location>
        <begin position="114"/>
        <end position="132"/>
    </location>
</feature>
<keyword evidence="8" id="KW-1185">Reference proteome</keyword>
<sequence length="142" mass="16451">MQISFLFEAIQYIVDMIVLAIRVVISDTDIQRKLSVLFIVNMMSMLELIVHVFHLIYRCGKVYGQRNDVISILDHILVYKNINSSKRSSLVEFRSLVHSRPIQFTAANFYRLEYRLLVAFCSVVVTYAIILLQNQSNDMISG</sequence>
<keyword evidence="3 6" id="KW-0812">Transmembrane</keyword>
<dbReference type="EMBL" id="JBEUOH010000019">
    <property type="protein sequence ID" value="KAL0869524.1"/>
    <property type="molecule type" value="Genomic_DNA"/>
</dbReference>
<evidence type="ECO:0000313" key="8">
    <source>
        <dbReference type="Proteomes" id="UP001549920"/>
    </source>
</evidence>